<name>A0A1Z2XW19_9FIRM</name>
<reference evidence="2 4" key="3">
    <citation type="submission" date="2020-11" db="EMBL/GenBank/DDBJ databases">
        <title>Closed and high quality bacterial genomes of the OMM12 community.</title>
        <authorList>
            <person name="Marbouty M."/>
            <person name="Lamy-Besnier Q."/>
            <person name="Debarbieux L."/>
            <person name="Koszul R."/>
        </authorList>
    </citation>
    <scope>NUCLEOTIDE SEQUENCE [LARGE SCALE GENOMIC DNA]</scope>
    <source>
        <strain evidence="2 4">KB18</strain>
    </source>
</reference>
<organism evidence="2 4">
    <name type="scientific">Acutalibacter muris</name>
    <dbReference type="NCBI Taxonomy" id="1796620"/>
    <lineage>
        <taxon>Bacteria</taxon>
        <taxon>Bacillati</taxon>
        <taxon>Bacillota</taxon>
        <taxon>Clostridia</taxon>
        <taxon>Eubacteriales</taxon>
        <taxon>Acutalibacteraceae</taxon>
        <taxon>Acutalibacter</taxon>
    </lineage>
</organism>
<dbReference type="Proteomes" id="UP000196710">
    <property type="component" value="Chromosome"/>
</dbReference>
<accession>A0A1Z2XW19</accession>
<evidence type="ECO:0000313" key="3">
    <source>
        <dbReference type="Proteomes" id="UP000196710"/>
    </source>
</evidence>
<proteinExistence type="predicted"/>
<dbReference type="RefSeq" id="WP_066537430.1">
    <property type="nucleotide sequence ID" value="NZ_CAJTCQ010000011.1"/>
</dbReference>
<evidence type="ECO:0000313" key="4">
    <source>
        <dbReference type="Proteomes" id="UP000596035"/>
    </source>
</evidence>
<evidence type="ECO:0008006" key="5">
    <source>
        <dbReference type="Google" id="ProtNLM"/>
    </source>
</evidence>
<dbReference type="EMBL" id="CP065321">
    <property type="protein sequence ID" value="QQR31896.1"/>
    <property type="molecule type" value="Genomic_DNA"/>
</dbReference>
<gene>
    <name evidence="1" type="ORF">ADH66_19320</name>
    <name evidence="2" type="ORF">I5Q82_09750</name>
</gene>
<dbReference type="Proteomes" id="UP000596035">
    <property type="component" value="Chromosome"/>
</dbReference>
<dbReference type="EMBL" id="CP021422">
    <property type="protein sequence ID" value="ASB42599.1"/>
    <property type="molecule type" value="Genomic_DNA"/>
</dbReference>
<keyword evidence="3" id="KW-1185">Reference proteome</keyword>
<evidence type="ECO:0000313" key="1">
    <source>
        <dbReference type="EMBL" id="ASB42599.1"/>
    </source>
</evidence>
<sequence length="162" mass="18494">MYPKKKMMIVGSHTIAEPDRRVKLMISKLCGEGWHILVGDHSGLDAALQEYLRDMHTDWVRVYTARPRPQHNLDGWPVRRPPREGRWGGAPRHLQNTLAMTAAADCGMVLWDGRSMGTYFVMASLIEQGKSVWVYLPDRGGAHTLRTPEDLEKLLRAYVFPK</sequence>
<protein>
    <recommendedName>
        <fullName evidence="5">DUF2493 domain-containing protein</fullName>
    </recommendedName>
</protein>
<evidence type="ECO:0000313" key="2">
    <source>
        <dbReference type="EMBL" id="QQR31896.1"/>
    </source>
</evidence>
<reference evidence="1" key="1">
    <citation type="journal article" date="2017" name="Genome Announc.">
        <title>High-Quality Whole-Genome Sequences of the Oligo-Mouse-Microbiota Bacterial Community.</title>
        <authorList>
            <person name="Garzetti D."/>
            <person name="Brugiroux S."/>
            <person name="Bunk B."/>
            <person name="Pukall R."/>
            <person name="McCoy K.D."/>
            <person name="Macpherson A.J."/>
            <person name="Stecher B."/>
        </authorList>
    </citation>
    <scope>NUCLEOTIDE SEQUENCE</scope>
    <source>
        <strain evidence="1">KB18</strain>
    </source>
</reference>
<reference evidence="3" key="2">
    <citation type="submission" date="2017-05" db="EMBL/GenBank/DDBJ databases">
        <title>Improved OligoMM genomes.</title>
        <authorList>
            <person name="Garzetti D."/>
        </authorList>
    </citation>
    <scope>NUCLEOTIDE SEQUENCE [LARGE SCALE GENOMIC DNA]</scope>
    <source>
        <strain evidence="3">KB18</strain>
    </source>
</reference>
<dbReference type="KEGG" id="amur:ADH66_19320"/>
<dbReference type="AlphaFoldDB" id="A0A1Z2XW19"/>